<dbReference type="EMBL" id="BBMS01000052">
    <property type="protein sequence ID" value="GAL28880.1"/>
    <property type="molecule type" value="Genomic_DNA"/>
</dbReference>
<name>A0ABQ0JKL0_9VIBR</name>
<dbReference type="Proteomes" id="UP000029223">
    <property type="component" value="Unassembled WGS sequence"/>
</dbReference>
<reference evidence="2" key="1">
    <citation type="submission" date="2014-09" db="EMBL/GenBank/DDBJ databases">
        <title>Vibrio variabilis JCM 19239. (C206) whole genome shotgun sequence.</title>
        <authorList>
            <person name="Sawabe T."/>
            <person name="Meirelles P."/>
            <person name="Nakanishi M."/>
            <person name="Sayaka M."/>
            <person name="Hattori M."/>
            <person name="Ohkuma M."/>
        </authorList>
    </citation>
    <scope>NUCLEOTIDE SEQUENCE [LARGE SCALE GENOMIC DNA]</scope>
    <source>
        <strain evidence="2">JCM 19239</strain>
    </source>
</reference>
<organism evidence="1 2">
    <name type="scientific">Vibrio variabilis</name>
    <dbReference type="NCBI Taxonomy" id="990271"/>
    <lineage>
        <taxon>Bacteria</taxon>
        <taxon>Pseudomonadati</taxon>
        <taxon>Pseudomonadota</taxon>
        <taxon>Gammaproteobacteria</taxon>
        <taxon>Vibrionales</taxon>
        <taxon>Vibrionaceae</taxon>
        <taxon>Vibrio</taxon>
    </lineage>
</organism>
<sequence>MREFNRLINRRQLSDLKTFKIEPVEEIQLVEAMNVLIQQAEQTESGQSLELFDQGSILDDVELDRAKSLLIEEGSARQGLRVADLFRLEFVVAKQGQQQESFEDIDSAASNGTVLMAKLVTGLAMLHLMQDKRHQMKAVCYLDEALALDTKNQANLIEIADQFGFALIFASPAPLTTARYCVPIHQANGKNHISRNSWQIFERKEREKLSQLQPEALL</sequence>
<gene>
    <name evidence="1" type="ORF">JCM19239_2121</name>
</gene>
<evidence type="ECO:0000313" key="2">
    <source>
        <dbReference type="Proteomes" id="UP000029223"/>
    </source>
</evidence>
<proteinExistence type="predicted"/>
<keyword evidence="2" id="KW-1185">Reference proteome</keyword>
<accession>A0ABQ0JKL0</accession>
<reference evidence="2" key="2">
    <citation type="submission" date="2014-09" db="EMBL/GenBank/DDBJ databases">
        <authorList>
            <consortium name="NBRP consortium"/>
            <person name="Sawabe T."/>
            <person name="Meirelles P."/>
            <person name="Nakanishi M."/>
            <person name="Sayaka M."/>
            <person name="Hattori M."/>
            <person name="Ohkuma M."/>
        </authorList>
    </citation>
    <scope>NUCLEOTIDE SEQUENCE [LARGE SCALE GENOMIC DNA]</scope>
    <source>
        <strain evidence="2">JCM 19239</strain>
    </source>
</reference>
<protein>
    <submittedName>
        <fullName evidence="1">Chromosome segregation ATPases</fullName>
    </submittedName>
</protein>
<comment type="caution">
    <text evidence="1">The sequence shown here is derived from an EMBL/GenBank/DDBJ whole genome shotgun (WGS) entry which is preliminary data.</text>
</comment>
<evidence type="ECO:0000313" key="1">
    <source>
        <dbReference type="EMBL" id="GAL28880.1"/>
    </source>
</evidence>